<dbReference type="InterPro" id="IPR019734">
    <property type="entry name" value="TPR_rpt"/>
</dbReference>
<keyword evidence="6" id="KW-1185">Reference proteome</keyword>
<dbReference type="SMART" id="SM00028">
    <property type="entry name" value="TPR"/>
    <property type="match status" value="4"/>
</dbReference>
<dbReference type="SUPFAM" id="SSF48452">
    <property type="entry name" value="TPR-like"/>
    <property type="match status" value="1"/>
</dbReference>
<dbReference type="EMBL" id="LJIG01002573">
    <property type="protein sequence ID" value="KRT84367.1"/>
    <property type="molecule type" value="Genomic_DNA"/>
</dbReference>
<accession>A0A0T6BAQ2</accession>
<reference evidence="5 6" key="1">
    <citation type="submission" date="2015-09" db="EMBL/GenBank/DDBJ databases">
        <title>Draft genome of the scarab beetle Oryctes borbonicus.</title>
        <authorList>
            <person name="Meyer J.M."/>
            <person name="Markov G.V."/>
            <person name="Baskaran P."/>
            <person name="Herrmann M."/>
            <person name="Sommer R.J."/>
            <person name="Roedelsperger C."/>
        </authorList>
    </citation>
    <scope>NUCLEOTIDE SEQUENCE [LARGE SCALE GENOMIC DNA]</scope>
    <source>
        <strain evidence="5">OB123</strain>
        <tissue evidence="5">Whole animal</tissue>
    </source>
</reference>
<dbReference type="AlphaFoldDB" id="A0A0T6BAQ2"/>
<dbReference type="InterPro" id="IPR011990">
    <property type="entry name" value="TPR-like_helical_dom_sf"/>
</dbReference>
<dbReference type="PANTHER" id="PTHR16193:SF0">
    <property type="entry name" value="TETRATRICOPEPTIDE REPEAT PROTEIN 27"/>
    <property type="match status" value="1"/>
</dbReference>
<organism evidence="5 6">
    <name type="scientific">Oryctes borbonicus</name>
    <dbReference type="NCBI Taxonomy" id="1629725"/>
    <lineage>
        <taxon>Eukaryota</taxon>
        <taxon>Metazoa</taxon>
        <taxon>Ecdysozoa</taxon>
        <taxon>Arthropoda</taxon>
        <taxon>Hexapoda</taxon>
        <taxon>Insecta</taxon>
        <taxon>Pterygota</taxon>
        <taxon>Neoptera</taxon>
        <taxon>Endopterygota</taxon>
        <taxon>Coleoptera</taxon>
        <taxon>Polyphaga</taxon>
        <taxon>Scarabaeiformia</taxon>
        <taxon>Scarabaeidae</taxon>
        <taxon>Dynastinae</taxon>
        <taxon>Oryctes</taxon>
    </lineage>
</organism>
<feature type="repeat" description="TPR" evidence="4">
    <location>
        <begin position="526"/>
        <end position="559"/>
    </location>
</feature>
<dbReference type="InterPro" id="IPR044244">
    <property type="entry name" value="TTC27/Emw1"/>
</dbReference>
<comment type="similarity">
    <text evidence="3">Belongs to the TTC27 family.</text>
</comment>
<dbReference type="Proteomes" id="UP000051574">
    <property type="component" value="Unassembled WGS sequence"/>
</dbReference>
<gene>
    <name evidence="5" type="ORF">AMK59_1836</name>
</gene>
<keyword evidence="2 4" id="KW-0802">TPR repeat</keyword>
<dbReference type="Pfam" id="PF13181">
    <property type="entry name" value="TPR_8"/>
    <property type="match status" value="1"/>
</dbReference>
<protein>
    <submittedName>
        <fullName evidence="5">Tetratricopeptide repeat-containing protein</fullName>
    </submittedName>
</protein>
<dbReference type="Gene3D" id="1.25.40.10">
    <property type="entry name" value="Tetratricopeptide repeat domain"/>
    <property type="match status" value="1"/>
</dbReference>
<dbReference type="OrthoDB" id="1936594at2759"/>
<evidence type="ECO:0000256" key="1">
    <source>
        <dbReference type="ARBA" id="ARBA00022737"/>
    </source>
</evidence>
<comment type="caution">
    <text evidence="5">The sequence shown here is derived from an EMBL/GenBank/DDBJ whole genome shotgun (WGS) entry which is preliminary data.</text>
</comment>
<evidence type="ECO:0000256" key="2">
    <source>
        <dbReference type="ARBA" id="ARBA00022803"/>
    </source>
</evidence>
<evidence type="ECO:0000256" key="4">
    <source>
        <dbReference type="PROSITE-ProRule" id="PRU00339"/>
    </source>
</evidence>
<evidence type="ECO:0000313" key="6">
    <source>
        <dbReference type="Proteomes" id="UP000051574"/>
    </source>
</evidence>
<dbReference type="PROSITE" id="PS50005">
    <property type="entry name" value="TPR"/>
    <property type="match status" value="1"/>
</dbReference>
<evidence type="ECO:0000256" key="3">
    <source>
        <dbReference type="ARBA" id="ARBA00024020"/>
    </source>
</evidence>
<dbReference type="PANTHER" id="PTHR16193">
    <property type="entry name" value="TETRATRICOPEPTIDE REPEAT PROTEIN 27"/>
    <property type="match status" value="1"/>
</dbReference>
<evidence type="ECO:0000313" key="5">
    <source>
        <dbReference type="EMBL" id="KRT84367.1"/>
    </source>
</evidence>
<proteinExistence type="inferred from homology"/>
<sequence length="794" mass="91613">MSSKEKTEKVLKVLLIDYDNCKDVEENEENDYHLPKLRIWKVLITSDDYWKKLMELDFDNNHAKTYFESLSNEQRRPYFTFGVACLLSFVQANFTGPDFQKFIEDYLTSETFKDVDFAKLLSLNNEDINVNTRFPCLLVAAKLIFQNCKLCPLLNLWWLWRVLIIHQQVMDELSPALLSIADQLQKEIQSLSLDDISGHSRAKFEIEQAQLYLMYRNVAKAEVHIDLACDILGLKYELVGKLGKRTKYQEEDIPQLALEISLLEREGIERPPVNICNVAQNIPLDDNIRLDKIKYAISGEVMQLPNTEQKLILTIIQKMLISKPQDELLYEEIKPFIDLLLMQNNTWPVKIATLLLRSRLEAKHNRTIERSMLQIGEILNCIKKEDPHPLTRMGGVYGANLQPIWKTEAQQADVMLNLGLVKASLDVYFKLQLWEEVIVCYTILNMRHKSAEIIKQQLEQNPTVKLWCLLGDATDDPTCYEKAWEMSKRRSHRAQRHWGQFLFSRKQYQQCIPHFEKSVSINPLQSVVWLRLGYAALETENWQCAATAYRRYTTLEPDGFEAWNNLAQAYIKLGNKRSAHQALLDALRCNFDNWKVWENFLVVSAEISHFSDVIRAYHRLLDLKEKYLNTDVLGVLVYGVCSNVNDSEGRPSSNLMQKTRELIGRVTSLYPGEGLVWVLYASLAPILLLRAQRLQRAYRGYTQSNWDKNPIRCQQVLYVCQKLAEVALNDQVDPKDTLVNSVRLNLSSAISAIKKHDYKDTKTLLQEVTALLAKLIDKAKTGSVGKAGDVPKAT</sequence>
<keyword evidence="1" id="KW-0677">Repeat</keyword>
<name>A0A0T6BAQ2_9SCAR</name>